<evidence type="ECO:0000313" key="3">
    <source>
        <dbReference type="EMBL" id="APZ92443.1"/>
    </source>
</evidence>
<sequence precursor="true">MIGWIVRLCSCWLLGVSMHAHAADDATVRVATYNVSLNRKTEGALVRDLQNNDAQATKVARVLRTIQPNIVLLNEFDYDKAGVAAELFRSKYLESDIPGLQKLAMPYAYCDAANTGEPSGLDLNKDGSTDGPADAFGFGNFPGQYGMLLLSKYPIRSEDVRTFRKLLWHNVPDAAAPVDPKTNQPWYSDEVWQRLRLSSKSHWDVPVQIGDKVLHVLASHPTPPAFDGPEDRNGRRNHDEIRFWADYVSNPSDDNRGNWIRDDAGRMGGIAKEQPFVLLGDLNADPVDGGSHQHAIRRLLEHPRVNSTFTPKSDGGAAAAKQQGKANAKQQGDAAFDTADFSDRVVGNLRVDYVLPSRECQVKAGAVVWPQSGEPLADAIDCSDHRMVWLDLAFP</sequence>
<keyword evidence="4" id="KW-1185">Reference proteome</keyword>
<dbReference type="Proteomes" id="UP000187735">
    <property type="component" value="Chromosome"/>
</dbReference>
<dbReference type="SUPFAM" id="SSF56219">
    <property type="entry name" value="DNase I-like"/>
    <property type="match status" value="1"/>
</dbReference>
<dbReference type="KEGG" id="fmr:Fuma_02054"/>
<reference evidence="3 4" key="1">
    <citation type="journal article" date="2016" name="Front. Microbiol.">
        <title>Fuerstia marisgermanicae gen. nov., sp. nov., an Unusual Member of the Phylum Planctomycetes from the German Wadden Sea.</title>
        <authorList>
            <person name="Kohn T."/>
            <person name="Heuer A."/>
            <person name="Jogler M."/>
            <person name="Vollmers J."/>
            <person name="Boedeker C."/>
            <person name="Bunk B."/>
            <person name="Rast P."/>
            <person name="Borchert D."/>
            <person name="Glockner I."/>
            <person name="Freese H.M."/>
            <person name="Klenk H.P."/>
            <person name="Overmann J."/>
            <person name="Kaster A.K."/>
            <person name="Rohde M."/>
            <person name="Wiegand S."/>
            <person name="Jogler C."/>
        </authorList>
    </citation>
    <scope>NUCLEOTIDE SEQUENCE [LARGE SCALE GENOMIC DNA]</scope>
    <source>
        <strain evidence="3 4">NH11</strain>
    </source>
</reference>
<feature type="domain" description="Endonuclease/exonuclease/phosphatase" evidence="2">
    <location>
        <begin position="31"/>
        <end position="385"/>
    </location>
</feature>
<dbReference type="Pfam" id="PF03372">
    <property type="entry name" value="Exo_endo_phos"/>
    <property type="match status" value="1"/>
</dbReference>
<dbReference type="STRING" id="1891926.Fuma_02054"/>
<evidence type="ECO:0000313" key="4">
    <source>
        <dbReference type="Proteomes" id="UP000187735"/>
    </source>
</evidence>
<dbReference type="RefSeq" id="WP_077024062.1">
    <property type="nucleotide sequence ID" value="NZ_CP017641.1"/>
</dbReference>
<dbReference type="GO" id="GO:0016787">
    <property type="term" value="F:hydrolase activity"/>
    <property type="evidence" value="ECO:0007669"/>
    <property type="project" value="UniProtKB-KW"/>
</dbReference>
<keyword evidence="3" id="KW-0378">Hydrolase</keyword>
<protein>
    <submittedName>
        <fullName evidence="3">3-phytase (Myo-inositol-hexaphosphate 3-phosphohydrolase)</fullName>
    </submittedName>
</protein>
<dbReference type="InterPro" id="IPR005135">
    <property type="entry name" value="Endo/exonuclease/phosphatase"/>
</dbReference>
<feature type="chain" id="PRO_5012162168" evidence="1">
    <location>
        <begin position="23"/>
        <end position="395"/>
    </location>
</feature>
<feature type="signal peptide" evidence="1">
    <location>
        <begin position="1"/>
        <end position="22"/>
    </location>
</feature>
<dbReference type="OrthoDB" id="292013at2"/>
<dbReference type="InterPro" id="IPR036691">
    <property type="entry name" value="Endo/exonu/phosph_ase_sf"/>
</dbReference>
<dbReference type="EMBL" id="CP017641">
    <property type="protein sequence ID" value="APZ92443.1"/>
    <property type="molecule type" value="Genomic_DNA"/>
</dbReference>
<organism evidence="3 4">
    <name type="scientific">Fuerstiella marisgermanici</name>
    <dbReference type="NCBI Taxonomy" id="1891926"/>
    <lineage>
        <taxon>Bacteria</taxon>
        <taxon>Pseudomonadati</taxon>
        <taxon>Planctomycetota</taxon>
        <taxon>Planctomycetia</taxon>
        <taxon>Planctomycetales</taxon>
        <taxon>Planctomycetaceae</taxon>
        <taxon>Fuerstiella</taxon>
    </lineage>
</organism>
<dbReference type="Gene3D" id="3.60.10.10">
    <property type="entry name" value="Endonuclease/exonuclease/phosphatase"/>
    <property type="match status" value="1"/>
</dbReference>
<keyword evidence="1" id="KW-0732">Signal</keyword>
<gene>
    <name evidence="3" type="ORF">Fuma_02054</name>
</gene>
<dbReference type="AlphaFoldDB" id="A0A1P8WEE1"/>
<proteinExistence type="predicted"/>
<evidence type="ECO:0000256" key="1">
    <source>
        <dbReference type="SAM" id="SignalP"/>
    </source>
</evidence>
<evidence type="ECO:0000259" key="2">
    <source>
        <dbReference type="Pfam" id="PF03372"/>
    </source>
</evidence>
<accession>A0A1P8WEE1</accession>
<name>A0A1P8WEE1_9PLAN</name>